<keyword evidence="5" id="KW-0843">Virulence</keyword>
<protein>
    <submittedName>
        <fullName evidence="7">Secreted protein</fullName>
    </submittedName>
</protein>
<keyword evidence="9" id="KW-1185">Reference proteome</keyword>
<feature type="signal peptide" evidence="6">
    <location>
        <begin position="1"/>
        <end position="17"/>
    </location>
</feature>
<dbReference type="EMBL" id="JNBR01002488">
    <property type="protein sequence ID" value="OQR82334.1"/>
    <property type="molecule type" value="Genomic_DNA"/>
</dbReference>
<evidence type="ECO:0000256" key="1">
    <source>
        <dbReference type="ARBA" id="ARBA00022670"/>
    </source>
</evidence>
<name>A0A0A7CPT4_ACHHY</name>
<dbReference type="Gene3D" id="2.40.10.10">
    <property type="entry name" value="Trypsin-like serine proteases"/>
    <property type="match status" value="2"/>
</dbReference>
<evidence type="ECO:0000256" key="2">
    <source>
        <dbReference type="ARBA" id="ARBA00022729"/>
    </source>
</evidence>
<dbReference type="GO" id="GO:0006508">
    <property type="term" value="P:proteolysis"/>
    <property type="evidence" value="ECO:0007669"/>
    <property type="project" value="UniProtKB-KW"/>
</dbReference>
<accession>A0A0A7CPT4</accession>
<dbReference type="GO" id="GO:0008236">
    <property type="term" value="F:serine-type peptidase activity"/>
    <property type="evidence" value="ECO:0007669"/>
    <property type="project" value="UniProtKB-KW"/>
</dbReference>
<evidence type="ECO:0000313" key="7">
    <source>
        <dbReference type="EMBL" id="AIG56464.1"/>
    </source>
</evidence>
<dbReference type="InterPro" id="IPR000126">
    <property type="entry name" value="V8_ser_AS"/>
</dbReference>
<dbReference type="InterPro" id="IPR009003">
    <property type="entry name" value="Peptidase_S1_PA"/>
</dbReference>
<dbReference type="PANTHER" id="PTHR36234">
    <property type="entry name" value="LYSYL ENDOPEPTIDASE"/>
    <property type="match status" value="1"/>
</dbReference>
<dbReference type="PROSITE" id="PS00673">
    <property type="entry name" value="V8_SER"/>
    <property type="match status" value="1"/>
</dbReference>
<keyword evidence="2 6" id="KW-0732">Signal</keyword>
<organism evidence="7">
    <name type="scientific">Achlya hypogyna</name>
    <name type="common">Oomycete</name>
    <name type="synonym">Protoachlya hypogyna</name>
    <dbReference type="NCBI Taxonomy" id="1202772"/>
    <lineage>
        <taxon>Eukaryota</taxon>
        <taxon>Sar</taxon>
        <taxon>Stramenopiles</taxon>
        <taxon>Oomycota</taxon>
        <taxon>Saprolegniomycetes</taxon>
        <taxon>Saprolegniales</taxon>
        <taxon>Achlyaceae</taxon>
        <taxon>Achlya</taxon>
    </lineage>
</organism>
<keyword evidence="1" id="KW-0645">Protease</keyword>
<dbReference type="STRING" id="1202772.A0A0A7CPT4"/>
<keyword evidence="3" id="KW-0378">Hydrolase</keyword>
<dbReference type="SUPFAM" id="SSF50494">
    <property type="entry name" value="Trypsin-like serine proteases"/>
    <property type="match status" value="1"/>
</dbReference>
<evidence type="ECO:0000313" key="9">
    <source>
        <dbReference type="Proteomes" id="UP000243579"/>
    </source>
</evidence>
<evidence type="ECO:0000256" key="6">
    <source>
        <dbReference type="SAM" id="SignalP"/>
    </source>
</evidence>
<sequence>MFGLTKFVAFIATAVAAQQCQLQSSIEIGKDTPLSLTFNGDAPFSRTISQAGATYTSIHFDALNVPAGATVTISSLDGKESVKFAGGESRRDLFADWISGSDAVLTYEAPVYSKQASPVFVVDKVTFGKPNSPLESICGQDDSKPTQCYAADAAKQKSALRSARAGSGSEGHMMTNNHCIKSADDAKNVQVELGAQCAKCDDPLNKKQLACKGTIVATNATLIVTDPANDFALVKLNIKEDVDIKKWGYLQIRPDGPKLGEEIHIIGNPKGWPQHAAIVVDTGLPGVVTNMSIPSCQDDEFGYELDTQGGNSGSPVFSTKDNVVVGLHNCGGCPDDGPNGGIKINKVLDILKKNNAVPKDAIAGDKPAC</sequence>
<keyword evidence="4" id="KW-0720">Serine protease</keyword>
<evidence type="ECO:0000256" key="5">
    <source>
        <dbReference type="ARBA" id="ARBA00023026"/>
    </source>
</evidence>
<dbReference type="Proteomes" id="UP000243579">
    <property type="component" value="Unassembled WGS sequence"/>
</dbReference>
<proteinExistence type="predicted"/>
<gene>
    <name evidence="8" type="ORF">ACHHYP_16210</name>
</gene>
<feature type="chain" id="PRO_5002027558" evidence="6">
    <location>
        <begin position="18"/>
        <end position="369"/>
    </location>
</feature>
<evidence type="ECO:0000313" key="8">
    <source>
        <dbReference type="EMBL" id="OQR82334.1"/>
    </source>
</evidence>
<dbReference type="PANTHER" id="PTHR36234:SF5">
    <property type="entry name" value="LYSYL ENDOPEPTIDASE"/>
    <property type="match status" value="1"/>
</dbReference>
<evidence type="ECO:0000256" key="4">
    <source>
        <dbReference type="ARBA" id="ARBA00022825"/>
    </source>
</evidence>
<dbReference type="OrthoDB" id="66543at2759"/>
<dbReference type="Pfam" id="PF13365">
    <property type="entry name" value="Trypsin_2"/>
    <property type="match status" value="1"/>
</dbReference>
<evidence type="ECO:0000256" key="3">
    <source>
        <dbReference type="ARBA" id="ARBA00022801"/>
    </source>
</evidence>
<dbReference type="AlphaFoldDB" id="A0A0A7CPT4"/>
<dbReference type="InterPro" id="IPR043504">
    <property type="entry name" value="Peptidase_S1_PA_chymotrypsin"/>
</dbReference>
<reference evidence="7 9" key="1">
    <citation type="journal article" date="2014" name="Genome Biol. Evol.">
        <title>The secreted proteins of Achlya hypogyna and Thraustotheca clavata identify the ancestral oomycete secretome and reveal gene acquisitions by horizontal gene transfer.</title>
        <authorList>
            <person name="Misner I."/>
            <person name="Blouin N."/>
            <person name="Leonard G."/>
            <person name="Richards T.A."/>
            <person name="Lane C.E."/>
        </authorList>
    </citation>
    <scope>NUCLEOTIDE SEQUENCE</scope>
    <source>
        <strain evidence="7 9">ATCC 48635</strain>
    </source>
</reference>
<dbReference type="EMBL" id="KM039003">
    <property type="protein sequence ID" value="AIG56464.1"/>
    <property type="molecule type" value="Genomic_DNA"/>
</dbReference>